<reference evidence="1" key="1">
    <citation type="submission" date="2014-09" db="EMBL/GenBank/DDBJ databases">
        <authorList>
            <person name="Magalhaes I.L.F."/>
            <person name="Oliveira U."/>
            <person name="Santos F.R."/>
            <person name="Vidigal T.H.D.A."/>
            <person name="Brescovit A.D."/>
            <person name="Santos A.J."/>
        </authorList>
    </citation>
    <scope>NUCLEOTIDE SEQUENCE</scope>
    <source>
        <tissue evidence="1">Shoot tissue taken approximately 20 cm above the soil surface</tissue>
    </source>
</reference>
<dbReference type="AlphaFoldDB" id="A0A0A9EW03"/>
<accession>A0A0A9EW03</accession>
<dbReference type="EMBL" id="GBRH01197678">
    <property type="protein sequence ID" value="JAE00218.1"/>
    <property type="molecule type" value="Transcribed_RNA"/>
</dbReference>
<reference evidence="1" key="2">
    <citation type="journal article" date="2015" name="Data Brief">
        <title>Shoot transcriptome of the giant reed, Arundo donax.</title>
        <authorList>
            <person name="Barrero R.A."/>
            <person name="Guerrero F.D."/>
            <person name="Moolhuijzen P."/>
            <person name="Goolsby J.A."/>
            <person name="Tidwell J."/>
            <person name="Bellgard S.E."/>
            <person name="Bellgard M.I."/>
        </authorList>
    </citation>
    <scope>NUCLEOTIDE SEQUENCE</scope>
    <source>
        <tissue evidence="1">Shoot tissue taken approximately 20 cm above the soil surface</tissue>
    </source>
</reference>
<protein>
    <submittedName>
        <fullName evidence="1">Uncharacterized protein</fullName>
    </submittedName>
</protein>
<organism evidence="1">
    <name type="scientific">Arundo donax</name>
    <name type="common">Giant reed</name>
    <name type="synonym">Donax arundinaceus</name>
    <dbReference type="NCBI Taxonomy" id="35708"/>
    <lineage>
        <taxon>Eukaryota</taxon>
        <taxon>Viridiplantae</taxon>
        <taxon>Streptophyta</taxon>
        <taxon>Embryophyta</taxon>
        <taxon>Tracheophyta</taxon>
        <taxon>Spermatophyta</taxon>
        <taxon>Magnoliopsida</taxon>
        <taxon>Liliopsida</taxon>
        <taxon>Poales</taxon>
        <taxon>Poaceae</taxon>
        <taxon>PACMAD clade</taxon>
        <taxon>Arundinoideae</taxon>
        <taxon>Arundineae</taxon>
        <taxon>Arundo</taxon>
    </lineage>
</organism>
<evidence type="ECO:0000313" key="1">
    <source>
        <dbReference type="EMBL" id="JAE00218.1"/>
    </source>
</evidence>
<sequence length="32" mass="3553">MSRAHDDVHSVKVTAKIHIPSLDLSLARIGER</sequence>
<name>A0A0A9EW03_ARUDO</name>
<proteinExistence type="predicted"/>